<dbReference type="RefSeq" id="WP_210356560.1">
    <property type="nucleotide sequence ID" value="NZ_JAEQMU010000011.1"/>
</dbReference>
<feature type="transmembrane region" description="Helical" evidence="1">
    <location>
        <begin position="160"/>
        <end position="179"/>
    </location>
</feature>
<keyword evidence="1" id="KW-1133">Transmembrane helix</keyword>
<evidence type="ECO:0000256" key="1">
    <source>
        <dbReference type="SAM" id="Phobius"/>
    </source>
</evidence>
<keyword evidence="3" id="KW-1185">Reference proteome</keyword>
<keyword evidence="1" id="KW-0812">Transmembrane</keyword>
<feature type="transmembrane region" description="Helical" evidence="1">
    <location>
        <begin position="208"/>
        <end position="229"/>
    </location>
</feature>
<comment type="caution">
    <text evidence="2">The sequence shown here is derived from an EMBL/GenBank/DDBJ whole genome shotgun (WGS) entry which is preliminary data.</text>
</comment>
<dbReference type="Proteomes" id="UP001597440">
    <property type="component" value="Unassembled WGS sequence"/>
</dbReference>
<feature type="transmembrane region" description="Helical" evidence="1">
    <location>
        <begin position="89"/>
        <end position="107"/>
    </location>
</feature>
<gene>
    <name evidence="2" type="ORF">ACFSQW_01035</name>
</gene>
<accession>A0ABW5KWX2</accession>
<feature type="transmembrane region" description="Helical" evidence="1">
    <location>
        <begin position="12"/>
        <end position="32"/>
    </location>
</feature>
<organism evidence="2 3">
    <name type="scientific">Sphingobacterium tabacisoli</name>
    <dbReference type="NCBI Taxonomy" id="2044855"/>
    <lineage>
        <taxon>Bacteria</taxon>
        <taxon>Pseudomonadati</taxon>
        <taxon>Bacteroidota</taxon>
        <taxon>Sphingobacteriia</taxon>
        <taxon>Sphingobacteriales</taxon>
        <taxon>Sphingobacteriaceae</taxon>
        <taxon>Sphingobacterium</taxon>
    </lineage>
</organism>
<dbReference type="EMBL" id="JBHULD010000002">
    <property type="protein sequence ID" value="MFD2552954.1"/>
    <property type="molecule type" value="Genomic_DNA"/>
</dbReference>
<sequence>MNNTILSTKIAGLSYLGAFVFIMAMVATATYFGDAEIVLPEVAAMAVALLAFREASWMKQPEKIFLFPSLTAIMGFGINMLPIAYLSKIGLVLIGMLLLMLVYRYNLAPALATGFLPIVTNAHNTSFVISILVTTFLLMLLVVLFKLNKGVARSSSVDRRIMLAYAVIMLVWMIISWSLGHPQFAVIPPIAVVVYESLHMKMYTVKMAVKQTAVLSLAAGIGVILFLNLSSWSLVGLLDLWLMFMLLRLFKMHVPAVYAFPFLAFVLPKEVLVDLPWATVVVSFFSFGAVLVFKKYRAIKKG</sequence>
<protein>
    <recommendedName>
        <fullName evidence="4">HPP family protein</fullName>
    </recommendedName>
</protein>
<proteinExistence type="predicted"/>
<keyword evidence="1" id="KW-0472">Membrane</keyword>
<feature type="transmembrane region" description="Helical" evidence="1">
    <location>
        <begin position="127"/>
        <end position="148"/>
    </location>
</feature>
<evidence type="ECO:0000313" key="2">
    <source>
        <dbReference type="EMBL" id="MFD2552954.1"/>
    </source>
</evidence>
<evidence type="ECO:0008006" key="4">
    <source>
        <dbReference type="Google" id="ProtNLM"/>
    </source>
</evidence>
<feature type="transmembrane region" description="Helical" evidence="1">
    <location>
        <begin position="64"/>
        <end position="82"/>
    </location>
</feature>
<reference evidence="3" key="1">
    <citation type="journal article" date="2019" name="Int. J. Syst. Evol. Microbiol.">
        <title>The Global Catalogue of Microorganisms (GCM) 10K type strain sequencing project: providing services to taxonomists for standard genome sequencing and annotation.</title>
        <authorList>
            <consortium name="The Broad Institute Genomics Platform"/>
            <consortium name="The Broad Institute Genome Sequencing Center for Infectious Disease"/>
            <person name="Wu L."/>
            <person name="Ma J."/>
        </authorList>
    </citation>
    <scope>NUCLEOTIDE SEQUENCE [LARGE SCALE GENOMIC DNA]</scope>
    <source>
        <strain evidence="3">KCTC 52298</strain>
    </source>
</reference>
<evidence type="ECO:0000313" key="3">
    <source>
        <dbReference type="Proteomes" id="UP001597440"/>
    </source>
</evidence>
<name>A0ABW5KWX2_9SPHI</name>
<feature type="transmembrane region" description="Helical" evidence="1">
    <location>
        <begin position="275"/>
        <end position="293"/>
    </location>
</feature>